<proteinExistence type="predicted"/>
<dbReference type="CDD" id="cd23954">
    <property type="entry name" value="AMO1_CTD"/>
    <property type="match status" value="1"/>
</dbReference>
<dbReference type="OrthoDB" id="20729at2759"/>
<accession>A0A317X0A9</accession>
<organism evidence="5 6">
    <name type="scientific">Aspergillus heteromorphus CBS 117.55</name>
    <dbReference type="NCBI Taxonomy" id="1448321"/>
    <lineage>
        <taxon>Eukaryota</taxon>
        <taxon>Fungi</taxon>
        <taxon>Dikarya</taxon>
        <taxon>Ascomycota</taxon>
        <taxon>Pezizomycotina</taxon>
        <taxon>Eurotiomycetes</taxon>
        <taxon>Eurotiomycetidae</taxon>
        <taxon>Eurotiales</taxon>
        <taxon>Aspergillaceae</taxon>
        <taxon>Aspergillus</taxon>
        <taxon>Aspergillus subgen. Circumdati</taxon>
    </lineage>
</organism>
<evidence type="ECO:0000256" key="3">
    <source>
        <dbReference type="SAM" id="MobiDB-lite"/>
    </source>
</evidence>
<feature type="compositionally biased region" description="Low complexity" evidence="3">
    <location>
        <begin position="392"/>
        <end position="418"/>
    </location>
</feature>
<dbReference type="PANTHER" id="PTHR21099">
    <property type="entry name" value="RAD201"/>
    <property type="match status" value="1"/>
</dbReference>
<evidence type="ECO:0000259" key="4">
    <source>
        <dbReference type="Pfam" id="PF13934"/>
    </source>
</evidence>
<dbReference type="EMBL" id="MSFL01000002">
    <property type="protein sequence ID" value="PWY90997.1"/>
    <property type="molecule type" value="Genomic_DNA"/>
</dbReference>
<dbReference type="GeneID" id="37066845"/>
<dbReference type="VEuPathDB" id="FungiDB:BO70DRAFT_368186"/>
<dbReference type="STRING" id="1448321.A0A317X0A9"/>
<name>A0A317X0A9_9EURO</name>
<feature type="compositionally biased region" description="Low complexity" evidence="3">
    <location>
        <begin position="539"/>
        <end position="554"/>
    </location>
</feature>
<protein>
    <recommendedName>
        <fullName evidence="4">ELYS-like domain-containing protein</fullName>
    </recommendedName>
</protein>
<dbReference type="RefSeq" id="XP_025403440.1">
    <property type="nucleotide sequence ID" value="XM_025544608.1"/>
</dbReference>
<feature type="domain" description="ELYS-like" evidence="4">
    <location>
        <begin position="4"/>
        <end position="131"/>
    </location>
</feature>
<dbReference type="InterPro" id="IPR025151">
    <property type="entry name" value="ELYS_dom"/>
</dbReference>
<sequence length="674" mass="70970">MCEQRAIEYLTEPSIIPTFPDEILYVLTLPQLPKHDDSLVMAYYLTVAPPLASDKVQQTFFKTLCRGSITEAFYFTRKYDETLRRNYLTQLIEFVHTTEPGPLRSTQAMELIGLPFDDQEEEWFEDALLHGSAKGLHGSRDTVMMRRLASGKSSGPSAELESLGGTKIDGLNWDVLKQSMTPTQRSYGVVAADIKADLTAGKGRPEWVFSCYGPGKDAPRQLFGGTQREQSFEELRLRHYELAAAGNVNQAVQEAQALYAESLKQMDVILSDLDGAVKYVLAGVNEHPNRIDITEGKTGPAPPSGPSAFGQPSPFGQPAAANSAPGFGQPSSLGSQGLAKPSPFGQPSAFGQPSGLGQSSGMGQTSGFGQPSALGQGSAFGKPSGMGGAQPGFGQPAFGQPGFGQPPSGGSAFGQPSSLGTSAFGTPGTASPFSQISAPSQPASSGFGQPSGQAAASPFAQVANQQPATTSAFAQPATTQPSPFGQQSQTASPFGQPQPASNPFGQPAATAPSPFGATPTAPSAFGQPASGFSQLGQQAAAAAPAPAPVTTAGTGPPPVIKLGNPTDLSPIPQLSGQTVRDPMTKRLTAWKGQPVKYIENVPCYLHPQDRQTYVHIFFPDGPPDAASLRDAQGKPEEYTPEVTEQYEFFVKNGYFKDGVIPSAPPKTEWVNFDF</sequence>
<dbReference type="Proteomes" id="UP000247233">
    <property type="component" value="Unassembled WGS sequence"/>
</dbReference>
<feature type="region of interest" description="Disordered" evidence="3">
    <location>
        <begin position="290"/>
        <end position="578"/>
    </location>
</feature>
<dbReference type="Pfam" id="PF13934">
    <property type="entry name" value="ELYS"/>
    <property type="match status" value="1"/>
</dbReference>
<dbReference type="GO" id="GO:0005634">
    <property type="term" value="C:nucleus"/>
    <property type="evidence" value="ECO:0007669"/>
    <property type="project" value="UniProtKB-SubCell"/>
</dbReference>
<gene>
    <name evidence="5" type="ORF">BO70DRAFT_368186</name>
</gene>
<evidence type="ECO:0000313" key="6">
    <source>
        <dbReference type="Proteomes" id="UP000247233"/>
    </source>
</evidence>
<keyword evidence="2" id="KW-0539">Nucleus</keyword>
<reference evidence="5 6" key="1">
    <citation type="submission" date="2016-12" db="EMBL/GenBank/DDBJ databases">
        <title>The genomes of Aspergillus section Nigri reveals drivers in fungal speciation.</title>
        <authorList>
            <consortium name="DOE Joint Genome Institute"/>
            <person name="Vesth T.C."/>
            <person name="Nybo J."/>
            <person name="Theobald S."/>
            <person name="Brandl J."/>
            <person name="Frisvad J.C."/>
            <person name="Nielsen K.F."/>
            <person name="Lyhne E.K."/>
            <person name="Kogle M.E."/>
            <person name="Kuo A."/>
            <person name="Riley R."/>
            <person name="Clum A."/>
            <person name="Nolan M."/>
            <person name="Lipzen A."/>
            <person name="Salamov A."/>
            <person name="Henrissat B."/>
            <person name="Wiebenga A."/>
            <person name="De Vries R.P."/>
            <person name="Grigoriev I.V."/>
            <person name="Mortensen U.H."/>
            <person name="Andersen M.R."/>
            <person name="Baker S.E."/>
        </authorList>
    </citation>
    <scope>NUCLEOTIDE SEQUENCE [LARGE SCALE GENOMIC DNA]</scope>
    <source>
        <strain evidence="5 6">CBS 117.55</strain>
    </source>
</reference>
<feature type="compositionally biased region" description="Low complexity" evidence="3">
    <location>
        <begin position="306"/>
        <end position="316"/>
    </location>
</feature>
<evidence type="ECO:0000313" key="5">
    <source>
        <dbReference type="EMBL" id="PWY90997.1"/>
    </source>
</evidence>
<evidence type="ECO:0000256" key="1">
    <source>
        <dbReference type="ARBA" id="ARBA00004123"/>
    </source>
</evidence>
<feature type="compositionally biased region" description="Low complexity" evidence="3">
    <location>
        <begin position="430"/>
        <end position="445"/>
    </location>
</feature>
<evidence type="ECO:0000256" key="2">
    <source>
        <dbReference type="ARBA" id="ARBA00023242"/>
    </source>
</evidence>
<keyword evidence="6" id="KW-1185">Reference proteome</keyword>
<dbReference type="AlphaFoldDB" id="A0A317X0A9"/>
<comment type="subcellular location">
    <subcellularLocation>
        <location evidence="1">Nucleus</location>
    </subcellularLocation>
</comment>
<feature type="compositionally biased region" description="Polar residues" evidence="3">
    <location>
        <begin position="462"/>
        <end position="504"/>
    </location>
</feature>
<dbReference type="PANTHER" id="PTHR21099:SF2">
    <property type="entry name" value="SI:CH211-113E8.11"/>
    <property type="match status" value="1"/>
</dbReference>
<comment type="caution">
    <text evidence="5">The sequence shown here is derived from an EMBL/GenBank/DDBJ whole genome shotgun (WGS) entry which is preliminary data.</text>
</comment>